<dbReference type="InterPro" id="IPR017961">
    <property type="entry name" value="DNA_pol_Y-fam_little_finger"/>
</dbReference>
<evidence type="ECO:0000313" key="7">
    <source>
        <dbReference type="EMBL" id="ACR17517.1"/>
    </source>
</evidence>
<protein>
    <recommendedName>
        <fullName evidence="4">DNA polymerase IV</fullName>
        <shortName evidence="4">Pol IV</shortName>
        <ecNumber evidence="4">2.7.7.7</ecNumber>
    </recommendedName>
</protein>
<dbReference type="PROSITE" id="PS50173">
    <property type="entry name" value="UMUC"/>
    <property type="match status" value="1"/>
</dbReference>
<keyword evidence="8" id="KW-1185">Reference proteome</keyword>
<feature type="binding site" evidence="4">
    <location>
        <position position="126"/>
    </location>
    <ligand>
        <name>Mg(2+)</name>
        <dbReference type="ChEBI" id="CHEBI:18420"/>
    </ligand>
</feature>
<dbReference type="InterPro" id="IPR043502">
    <property type="entry name" value="DNA/RNA_pol_sf"/>
</dbReference>
<dbReference type="GO" id="GO:0003887">
    <property type="term" value="F:DNA-directed DNA polymerase activity"/>
    <property type="evidence" value="ECO:0007669"/>
    <property type="project" value="UniProtKB-UniRule"/>
</dbReference>
<dbReference type="InterPro" id="IPR022880">
    <property type="entry name" value="DNApol_IV"/>
</dbReference>
<dbReference type="HAMAP" id="MF_01113">
    <property type="entry name" value="DNApol_IV"/>
    <property type="match status" value="1"/>
</dbReference>
<dbReference type="Pfam" id="PF11799">
    <property type="entry name" value="IMS_C"/>
    <property type="match status" value="1"/>
</dbReference>
<dbReference type="Proteomes" id="UP000001473">
    <property type="component" value="Chromosome"/>
</dbReference>
<keyword evidence="4 7" id="KW-0808">Transferase</keyword>
<organism evidence="7 8">
    <name type="scientific">Corynebacterium kroppenstedtii (strain DSM 44385 / JCM 11950 / CIP 105744 / CCUG 35717)</name>
    <dbReference type="NCBI Taxonomy" id="645127"/>
    <lineage>
        <taxon>Bacteria</taxon>
        <taxon>Bacillati</taxon>
        <taxon>Actinomycetota</taxon>
        <taxon>Actinomycetes</taxon>
        <taxon>Mycobacteriales</taxon>
        <taxon>Corynebacteriaceae</taxon>
        <taxon>Corynebacterium</taxon>
    </lineage>
</organism>
<feature type="region of interest" description="Disordered" evidence="5">
    <location>
        <begin position="403"/>
        <end position="438"/>
    </location>
</feature>
<dbReference type="InterPro" id="IPR001126">
    <property type="entry name" value="UmuC"/>
</dbReference>
<dbReference type="Gene3D" id="3.40.1170.60">
    <property type="match status" value="1"/>
</dbReference>
<feature type="site" description="Substrate discrimination" evidence="4">
    <location>
        <position position="36"/>
    </location>
</feature>
<keyword evidence="4" id="KW-0227">DNA damage</keyword>
<dbReference type="SUPFAM" id="SSF56672">
    <property type="entry name" value="DNA/RNA polymerases"/>
    <property type="match status" value="1"/>
</dbReference>
<dbReference type="Pfam" id="PF00817">
    <property type="entry name" value="IMS"/>
    <property type="match status" value="1"/>
</dbReference>
<name>C4LI62_CORK4</name>
<comment type="cofactor">
    <cofactor evidence="4">
        <name>Mg(2+)</name>
        <dbReference type="ChEBI" id="CHEBI:18420"/>
    </cofactor>
    <text evidence="4">Binds 2 magnesium ions per subunit.</text>
</comment>
<feature type="active site" evidence="4">
    <location>
        <position position="127"/>
    </location>
</feature>
<dbReference type="NCBIfam" id="NF002677">
    <property type="entry name" value="PRK02406.1"/>
    <property type="match status" value="1"/>
</dbReference>
<dbReference type="GO" id="GO:0009432">
    <property type="term" value="P:SOS response"/>
    <property type="evidence" value="ECO:0007669"/>
    <property type="project" value="TreeGrafter"/>
</dbReference>
<dbReference type="PANTHER" id="PTHR11076">
    <property type="entry name" value="DNA REPAIR POLYMERASE UMUC / TRANSFERASE FAMILY MEMBER"/>
    <property type="match status" value="1"/>
</dbReference>
<dbReference type="AlphaFoldDB" id="C4LI62"/>
<dbReference type="GO" id="GO:0006261">
    <property type="term" value="P:DNA-templated DNA replication"/>
    <property type="evidence" value="ECO:0007669"/>
    <property type="project" value="UniProtKB-UniRule"/>
</dbReference>
<evidence type="ECO:0000256" key="3">
    <source>
        <dbReference type="ARBA" id="ARBA00049244"/>
    </source>
</evidence>
<evidence type="ECO:0000256" key="1">
    <source>
        <dbReference type="ARBA" id="ARBA00010945"/>
    </source>
</evidence>
<feature type="binding site" evidence="4">
    <location>
        <position position="31"/>
    </location>
    <ligand>
        <name>Mg(2+)</name>
        <dbReference type="ChEBI" id="CHEBI:18420"/>
    </ligand>
</feature>
<comment type="subunit">
    <text evidence="4">Monomer.</text>
</comment>
<dbReference type="NCBIfam" id="NF002882">
    <property type="entry name" value="PRK03348.1"/>
    <property type="match status" value="1"/>
</dbReference>
<dbReference type="GO" id="GO:0042276">
    <property type="term" value="P:error-prone translesion synthesis"/>
    <property type="evidence" value="ECO:0007669"/>
    <property type="project" value="TreeGrafter"/>
</dbReference>
<keyword evidence="4" id="KW-0515">Mutator protein</keyword>
<proteinExistence type="inferred from homology"/>
<dbReference type="Gene3D" id="3.30.70.270">
    <property type="match status" value="1"/>
</dbReference>
<keyword evidence="4" id="KW-0239">DNA-directed DNA polymerase</keyword>
<dbReference type="Pfam" id="PF11798">
    <property type="entry name" value="IMS_HHH"/>
    <property type="match status" value="1"/>
</dbReference>
<sequence>MVLVRKDDICRDMANTTHDDASQHRWVLHIDMDAFFASCEQLTRPTLRGRPVLVGGVSGRGVVAGASYEARVFGVHSAMPMMRARRLVGYAGITVRPRFDVYKTASRRVMEILREEAGLIEQLSVDEAFMEPDELSGATPDGVRKWAGHLRKRIREETGLPSSVGAGAGKQFAKIGSGLAKPDGTFVIPVQDQHAILDPLPVRKLWGIGPVAEAKLADIGVRTIEQFARMSRTDVEMALGKTNGPALWLLAQGHDPRPVAPRAEAKQVSSESTFSDDVTTLDGVDEGIRAALTKAHRRLMNDGRGARTVTVKLKRADFERHTRSETLPFSTTDWDVLYRVASRLAADPAVFGAVRLVGVSLSGLESARQEALFPDLDPSQGADYRALTEADSDFEAGVVSAANTPTASVDSDELANASTEADAEQPEFDGAPTDASHTETSVWPATIDVYHPKYGHGWVQGSGHGVVSVRFETRTTGKGLVRSFPVDTPELIPADPIDSLEWGDWLGLVHGE</sequence>
<dbReference type="GO" id="GO:0005829">
    <property type="term" value="C:cytosol"/>
    <property type="evidence" value="ECO:0007669"/>
    <property type="project" value="TreeGrafter"/>
</dbReference>
<comment type="subcellular location">
    <subcellularLocation>
        <location evidence="4">Cytoplasm</location>
    </subcellularLocation>
</comment>
<evidence type="ECO:0000313" key="8">
    <source>
        <dbReference type="Proteomes" id="UP000001473"/>
    </source>
</evidence>
<dbReference type="InterPro" id="IPR024728">
    <property type="entry name" value="PolY_HhH_motif"/>
</dbReference>
<dbReference type="STRING" id="645127.ckrop_0759"/>
<dbReference type="GO" id="GO:0006281">
    <property type="term" value="P:DNA repair"/>
    <property type="evidence" value="ECO:0007669"/>
    <property type="project" value="UniProtKB-UniRule"/>
</dbReference>
<dbReference type="EC" id="2.7.7.7" evidence="4"/>
<evidence type="ECO:0000256" key="2">
    <source>
        <dbReference type="ARBA" id="ARBA00025589"/>
    </source>
</evidence>
<dbReference type="PANTHER" id="PTHR11076:SF33">
    <property type="entry name" value="DNA POLYMERASE KAPPA"/>
    <property type="match status" value="1"/>
</dbReference>
<dbReference type="InterPro" id="IPR036775">
    <property type="entry name" value="DNA_pol_Y-fam_lit_finger_sf"/>
</dbReference>
<dbReference type="KEGG" id="ckp:ckrop_0759"/>
<dbReference type="InterPro" id="IPR050116">
    <property type="entry name" value="DNA_polymerase-Y"/>
</dbReference>
<keyword evidence="4" id="KW-0235">DNA replication</keyword>
<dbReference type="CDD" id="cd03586">
    <property type="entry name" value="PolY_Pol_IV_kappa"/>
    <property type="match status" value="1"/>
</dbReference>
<reference evidence="7 8" key="1">
    <citation type="journal article" date="2008" name="J. Biotechnol.">
        <title>Ultrafast pyrosequencing of Corynebacterium kroppenstedtii DSM44385 revealed insights into the physiology of a lipophilic corynebacterium that lacks mycolic acids.</title>
        <authorList>
            <person name="Tauch A."/>
            <person name="Schneider J."/>
            <person name="Szczepanowski R."/>
            <person name="Tilker A."/>
            <person name="Viehoever P."/>
            <person name="Gartemann K.-H."/>
            <person name="Arnold W."/>
            <person name="Blom J."/>
            <person name="Brinkrolf K."/>
            <person name="Brune I."/>
            <person name="Goetker S."/>
            <person name="Weisshaar B."/>
            <person name="Goesmann A."/>
            <person name="Droege M."/>
            <person name="Puehler A."/>
        </authorList>
    </citation>
    <scope>NUCLEOTIDE SEQUENCE [LARGE SCALE GENOMIC DNA]</scope>
    <source>
        <strain evidence="8">DSM 44385 / JCM 11950 / CIP 105744 / CCUG 35717</strain>
    </source>
</reference>
<dbReference type="SUPFAM" id="SSF100879">
    <property type="entry name" value="Lesion bypass DNA polymerase (Y-family), little finger domain"/>
    <property type="match status" value="1"/>
</dbReference>
<keyword evidence="4" id="KW-0238">DNA-binding</keyword>
<keyword evidence="4" id="KW-0963">Cytoplasm</keyword>
<dbReference type="InterPro" id="IPR043128">
    <property type="entry name" value="Rev_trsase/Diguanyl_cyclase"/>
</dbReference>
<keyword evidence="4" id="KW-0460">Magnesium</keyword>
<dbReference type="EMBL" id="CP001620">
    <property type="protein sequence ID" value="ACR17517.1"/>
    <property type="molecule type" value="Genomic_DNA"/>
</dbReference>
<dbReference type="GO" id="GO:0003684">
    <property type="term" value="F:damaged DNA binding"/>
    <property type="evidence" value="ECO:0007669"/>
    <property type="project" value="InterPro"/>
</dbReference>
<evidence type="ECO:0000259" key="6">
    <source>
        <dbReference type="PROSITE" id="PS50173"/>
    </source>
</evidence>
<keyword evidence="4" id="KW-0234">DNA repair</keyword>
<comment type="catalytic activity">
    <reaction evidence="3 4">
        <text>DNA(n) + a 2'-deoxyribonucleoside 5'-triphosphate = DNA(n+1) + diphosphate</text>
        <dbReference type="Rhea" id="RHEA:22508"/>
        <dbReference type="Rhea" id="RHEA-COMP:17339"/>
        <dbReference type="Rhea" id="RHEA-COMP:17340"/>
        <dbReference type="ChEBI" id="CHEBI:33019"/>
        <dbReference type="ChEBI" id="CHEBI:61560"/>
        <dbReference type="ChEBI" id="CHEBI:173112"/>
        <dbReference type="EC" id="2.7.7.7"/>
    </reaction>
</comment>
<comment type="function">
    <text evidence="2 4">Poorly processive, error-prone DNA polymerase involved in untargeted mutagenesis. Copies undamaged DNA at stalled replication forks, which arise in vivo from mismatched or misaligned primer ends. These misaligned primers can be extended by PolIV. Exhibits no 3'-5' exonuclease (proofreading) activity. May be involved in translesional synthesis, in conjunction with the beta clamp from PolIII.</text>
</comment>
<gene>
    <name evidence="4" type="primary">dinB</name>
    <name evidence="7" type="ordered locus">ckrop_0759</name>
</gene>
<dbReference type="HOGENOM" id="CLU_012348_1_0_11"/>
<dbReference type="Gene3D" id="1.10.150.20">
    <property type="entry name" value="5' to 3' exonuclease, C-terminal subdomain"/>
    <property type="match status" value="1"/>
</dbReference>
<keyword evidence="4" id="KW-0479">Metal-binding</keyword>
<evidence type="ECO:0000256" key="5">
    <source>
        <dbReference type="SAM" id="MobiDB-lite"/>
    </source>
</evidence>
<keyword evidence="4 7" id="KW-0548">Nucleotidyltransferase</keyword>
<dbReference type="GO" id="GO:0000287">
    <property type="term" value="F:magnesium ion binding"/>
    <property type="evidence" value="ECO:0007669"/>
    <property type="project" value="UniProtKB-UniRule"/>
</dbReference>
<feature type="domain" description="UmuC" evidence="6">
    <location>
        <begin position="27"/>
        <end position="209"/>
    </location>
</feature>
<comment type="similarity">
    <text evidence="1 4">Belongs to the DNA polymerase type-Y family.</text>
</comment>
<evidence type="ECO:0000256" key="4">
    <source>
        <dbReference type="HAMAP-Rule" id="MF_01113"/>
    </source>
</evidence>
<dbReference type="eggNOG" id="COG0389">
    <property type="taxonomic scope" value="Bacteria"/>
</dbReference>
<dbReference type="Gene3D" id="3.30.1490.100">
    <property type="entry name" value="DNA polymerase, Y-family, little finger domain"/>
    <property type="match status" value="1"/>
</dbReference>
<accession>C4LI62</accession>